<feature type="transmembrane region" description="Helical" evidence="1">
    <location>
        <begin position="372"/>
        <end position="393"/>
    </location>
</feature>
<evidence type="ECO:0000313" key="3">
    <source>
        <dbReference type="EMBL" id="MBC3178463.1"/>
    </source>
</evidence>
<keyword evidence="1" id="KW-1133">Transmembrane helix</keyword>
<evidence type="ECO:0000313" key="5">
    <source>
        <dbReference type="Proteomes" id="UP000516235"/>
    </source>
</evidence>
<proteinExistence type="predicted"/>
<evidence type="ECO:0000256" key="1">
    <source>
        <dbReference type="SAM" id="Phobius"/>
    </source>
</evidence>
<dbReference type="AlphaFoldDB" id="A0A7H0K1Z5"/>
<protein>
    <submittedName>
        <fullName evidence="4">DUF4185 domain-containing protein</fullName>
    </submittedName>
</protein>
<evidence type="ECO:0000313" key="6">
    <source>
        <dbReference type="Proteomes" id="UP000642876"/>
    </source>
</evidence>
<keyword evidence="6" id="KW-1185">Reference proteome</keyword>
<dbReference type="KEGG" id="cluj:IAU68_04415"/>
<dbReference type="EMBL" id="CP061032">
    <property type="protein sequence ID" value="QNP91311.1"/>
    <property type="molecule type" value="Genomic_DNA"/>
</dbReference>
<accession>A0A7H0K1Z5</accession>
<dbReference type="EMBL" id="JACMYE010000003">
    <property type="protein sequence ID" value="MBC3178463.1"/>
    <property type="molecule type" value="Genomic_DNA"/>
</dbReference>
<evidence type="ECO:0000313" key="4">
    <source>
        <dbReference type="EMBL" id="QNP91311.1"/>
    </source>
</evidence>
<gene>
    <name evidence="3" type="ORF">H7348_03920</name>
    <name evidence="4" type="ORF">IAU68_04415</name>
</gene>
<evidence type="ECO:0000259" key="2">
    <source>
        <dbReference type="Pfam" id="PF13810"/>
    </source>
</evidence>
<dbReference type="InterPro" id="IPR025442">
    <property type="entry name" value="DUF4185"/>
</dbReference>
<organism evidence="4 5">
    <name type="scientific">Corynebacterium lujinxingii</name>
    <dbReference type="NCBI Taxonomy" id="2763010"/>
    <lineage>
        <taxon>Bacteria</taxon>
        <taxon>Bacillati</taxon>
        <taxon>Actinomycetota</taxon>
        <taxon>Actinomycetes</taxon>
        <taxon>Mycobacteriales</taxon>
        <taxon>Corynebacteriaceae</taxon>
        <taxon>Corynebacterium</taxon>
    </lineage>
</organism>
<dbReference type="SUPFAM" id="SSF50939">
    <property type="entry name" value="Sialidases"/>
    <property type="match status" value="1"/>
</dbReference>
<sequence length="415" mass="46398">MDDLLGRYSAHTGFREGDLGIMAPLTNSDEFALVFGDSFRTSITKGKHQWLSPVGVVAKRNEDGFIEIVRPLNAGERVENLVSYYRADNLTLIPSDVINIDGTLYMQGMWNQGIGNVLRTQIWKSTNNGKTWQSVAVTGADYIDGMGDLLTWEKGQDGYIYVMSTKFKREDSVFLSRFKPEDIGDRYKWELYNASTGEWGNVASPILDSGVQAGEMNLRYIDGHWVLVMFNRKTLAIEVRISDTLVQNWNDVPVATVAKNGPWSREQTPENWSQPYGGYIVPGSHIDDMDIVVSQWNTKTQERYMSTQFNVKGLDKFFGIDIDTAYQEPEAIMVEEFDADDDTPDMQAEDSLLSSSSEVFLSSEDHSALRTAGIVLGVLAALGAAGALAFPLIRDYIPEPVVNMLPPQARQMLQI</sequence>
<name>A0A7H0K1Z5_9CORY</name>
<dbReference type="Proteomes" id="UP000642876">
    <property type="component" value="Unassembled WGS sequence"/>
</dbReference>
<keyword evidence="1" id="KW-0472">Membrane</keyword>
<feature type="domain" description="DUF4185" evidence="2">
    <location>
        <begin position="11"/>
        <end position="309"/>
    </location>
</feature>
<dbReference type="Pfam" id="PF13810">
    <property type="entry name" value="DUF4185"/>
    <property type="match status" value="1"/>
</dbReference>
<dbReference type="Proteomes" id="UP000516235">
    <property type="component" value="Chromosome"/>
</dbReference>
<reference evidence="5 6" key="1">
    <citation type="submission" date="2020-08" db="EMBL/GenBank/DDBJ databases">
        <title>novel species in genus Corynebacterium.</title>
        <authorList>
            <person name="Zhang G."/>
        </authorList>
    </citation>
    <scope>NUCLEOTIDE SEQUENCE [LARGE SCALE GENOMIC DNA]</scope>
    <source>
        <strain evidence="5 6">zg-917</strain>
        <strain evidence="4">Zg-917</strain>
    </source>
</reference>
<dbReference type="InterPro" id="IPR036278">
    <property type="entry name" value="Sialidase_sf"/>
</dbReference>
<keyword evidence="1" id="KW-0812">Transmembrane</keyword>